<feature type="transmembrane region" description="Helical" evidence="2">
    <location>
        <begin position="173"/>
        <end position="193"/>
    </location>
</feature>
<evidence type="ECO:0000313" key="3">
    <source>
        <dbReference type="EMBL" id="GHF65927.1"/>
    </source>
</evidence>
<feature type="transmembrane region" description="Helical" evidence="2">
    <location>
        <begin position="54"/>
        <end position="76"/>
    </location>
</feature>
<evidence type="ECO:0000256" key="2">
    <source>
        <dbReference type="SAM" id="Phobius"/>
    </source>
</evidence>
<name>A0A8H9MBM4_9PSEU</name>
<dbReference type="Gene3D" id="3.40.720.10">
    <property type="entry name" value="Alkaline Phosphatase, subunit A"/>
    <property type="match status" value="1"/>
</dbReference>
<gene>
    <name evidence="3" type="ORF">GCM10017566_44490</name>
</gene>
<evidence type="ECO:0008006" key="5">
    <source>
        <dbReference type="Google" id="ProtNLM"/>
    </source>
</evidence>
<dbReference type="SUPFAM" id="SSF53649">
    <property type="entry name" value="Alkaline phosphatase-like"/>
    <property type="match status" value="1"/>
</dbReference>
<dbReference type="RefSeq" id="WP_229880997.1">
    <property type="nucleotide sequence ID" value="NZ_BNAV01000006.1"/>
</dbReference>
<dbReference type="Proteomes" id="UP000658656">
    <property type="component" value="Unassembled WGS sequence"/>
</dbReference>
<dbReference type="EMBL" id="BNAV01000006">
    <property type="protein sequence ID" value="GHF65927.1"/>
    <property type="molecule type" value="Genomic_DNA"/>
</dbReference>
<feature type="region of interest" description="Disordered" evidence="1">
    <location>
        <begin position="1"/>
        <end position="20"/>
    </location>
</feature>
<organism evidence="3 4">
    <name type="scientific">Amycolatopsis bartoniae</name>
    <dbReference type="NCBI Taxonomy" id="941986"/>
    <lineage>
        <taxon>Bacteria</taxon>
        <taxon>Bacillati</taxon>
        <taxon>Actinomycetota</taxon>
        <taxon>Actinomycetes</taxon>
        <taxon>Pseudonocardiales</taxon>
        <taxon>Pseudonocardiaceae</taxon>
        <taxon>Amycolatopsis</taxon>
    </lineage>
</organism>
<proteinExistence type="predicted"/>
<feature type="transmembrane region" description="Helical" evidence="2">
    <location>
        <begin position="83"/>
        <end position="109"/>
    </location>
</feature>
<accession>A0A8H9MBM4</accession>
<feature type="compositionally biased region" description="Basic and acidic residues" evidence="1">
    <location>
        <begin position="11"/>
        <end position="20"/>
    </location>
</feature>
<dbReference type="AlphaFoldDB" id="A0A8H9MBM4"/>
<keyword evidence="4" id="KW-1185">Reference proteome</keyword>
<comment type="caution">
    <text evidence="3">The sequence shown here is derived from an EMBL/GenBank/DDBJ whole genome shotgun (WGS) entry which is preliminary data.</text>
</comment>
<reference evidence="3" key="1">
    <citation type="journal article" date="2014" name="Int. J. Syst. Evol. Microbiol.">
        <title>Complete genome sequence of Corynebacterium casei LMG S-19264T (=DSM 44701T), isolated from a smear-ripened cheese.</title>
        <authorList>
            <consortium name="US DOE Joint Genome Institute (JGI-PGF)"/>
            <person name="Walter F."/>
            <person name="Albersmeier A."/>
            <person name="Kalinowski J."/>
            <person name="Ruckert C."/>
        </authorList>
    </citation>
    <scope>NUCLEOTIDE SEQUENCE</scope>
    <source>
        <strain evidence="3">CGMCC 4.7679</strain>
    </source>
</reference>
<reference evidence="3" key="2">
    <citation type="submission" date="2020-09" db="EMBL/GenBank/DDBJ databases">
        <authorList>
            <person name="Sun Q."/>
            <person name="Zhou Y."/>
        </authorList>
    </citation>
    <scope>NUCLEOTIDE SEQUENCE</scope>
    <source>
        <strain evidence="3">CGMCC 4.7679</strain>
    </source>
</reference>
<feature type="transmembrane region" description="Helical" evidence="2">
    <location>
        <begin position="28"/>
        <end position="48"/>
    </location>
</feature>
<dbReference type="InterPro" id="IPR017850">
    <property type="entry name" value="Alkaline_phosphatase_core_sf"/>
</dbReference>
<keyword evidence="2" id="KW-1133">Transmembrane helix</keyword>
<keyword evidence="2" id="KW-0472">Membrane</keyword>
<evidence type="ECO:0000256" key="1">
    <source>
        <dbReference type="SAM" id="MobiDB-lite"/>
    </source>
</evidence>
<keyword evidence="2" id="KW-0812">Transmembrane</keyword>
<protein>
    <recommendedName>
        <fullName evidence="5">Sulfatase</fullName>
    </recommendedName>
</protein>
<feature type="transmembrane region" description="Helical" evidence="2">
    <location>
        <begin position="139"/>
        <end position="161"/>
    </location>
</feature>
<sequence length="560" mass="60444">MSLLTRSHLPRGQDVDKPVDEQSKRRRIAAGVLTALACLLVLFALIVPDQLSRFSLWAFLRIPGEALVGAALALLLPVRARRVALAVLGAGLGLVLLVKLLNMGFFVAFDRPFNLVFDWSFLPPAVDLVRGEAGRLGELAAAVGVCLLAVAVVVLMALAAVRLGRIAAGRRRTTGRVAAVLGLVWVVCAVFGLQVEQGEPIAARTAASLAYHDAKQVGADLKDREAFAQEVGADAFRNTPPDQLLTALRGKNVLFTFVESYGRVAVQDSDIAPGVNAVLDAGTTALRAAGYDARSGFLTSSTTGGGSWLAHSTLQSGTWVNNQQRYHDLVSGDRLTLANAFGRAGWRTVSDVPSDFGDWPEGRFYGYRQLYDGRNVGYRGPAFSYASMPDQYTMEKFQQAELAPAGHPPVMAEIDLVSSHWPWAPLPRMVGWPEVGDGSVFGPMPAQGKQLADVWSDPAKVRAAYGDSIQYSLNTLISWVRTYGDDNLVLVFLGDHQPNTTVTGSENASRDVPISIVAKDPAVLDRISDWGWQPGLRPGPDAPVWPMSAFRDRFLTAFAH</sequence>
<evidence type="ECO:0000313" key="4">
    <source>
        <dbReference type="Proteomes" id="UP000658656"/>
    </source>
</evidence>